<dbReference type="Proteomes" id="UP000267464">
    <property type="component" value="Unassembled WGS sequence"/>
</dbReference>
<proteinExistence type="predicted"/>
<gene>
    <name evidence="1" type="ORF">DZC73_28570</name>
</gene>
<sequence>MPRWVRVGTGTFNFEQLAKDLQAKSYPQSAERPSGIPVGSVSLPTSKDLLFIHDEALVRSLLQRAWTARVLPSTPQEIEDYNWVAKACSLP</sequence>
<dbReference type="EMBL" id="QUSW01000011">
    <property type="protein sequence ID" value="RQP21432.1"/>
    <property type="molecule type" value="Genomic_DNA"/>
</dbReference>
<keyword evidence="2" id="KW-1185">Reference proteome</keyword>
<evidence type="ECO:0000313" key="2">
    <source>
        <dbReference type="Proteomes" id="UP000267464"/>
    </source>
</evidence>
<dbReference type="AlphaFoldDB" id="A0A3N7IRB6"/>
<accession>A0A3N7IRB6</accession>
<evidence type="ECO:0000313" key="1">
    <source>
        <dbReference type="EMBL" id="RQP21432.1"/>
    </source>
</evidence>
<reference evidence="1 2" key="2">
    <citation type="submission" date="2018-12" db="EMBL/GenBank/DDBJ databases">
        <title>Rhizobacter gummiphilus sp. nov., a rubber-degrading bacterium isolated from the soil of a botanical garden in Japan.</title>
        <authorList>
            <person name="Shunsuke S.S."/>
        </authorList>
    </citation>
    <scope>NUCLEOTIDE SEQUENCE [LARGE SCALE GENOMIC DNA]</scope>
    <source>
        <strain evidence="1 2">S-16</strain>
    </source>
</reference>
<comment type="caution">
    <text evidence="1">The sequence shown here is derived from an EMBL/GenBank/DDBJ whole genome shotgun (WGS) entry which is preliminary data.</text>
</comment>
<name>A0A3N7IRB6_9BURK</name>
<organism evidence="1 2">
    <name type="scientific">Piscinibacter terrae</name>
    <dbReference type="NCBI Taxonomy" id="2496871"/>
    <lineage>
        <taxon>Bacteria</taxon>
        <taxon>Pseudomonadati</taxon>
        <taxon>Pseudomonadota</taxon>
        <taxon>Betaproteobacteria</taxon>
        <taxon>Burkholderiales</taxon>
        <taxon>Sphaerotilaceae</taxon>
        <taxon>Piscinibacter</taxon>
    </lineage>
</organism>
<protein>
    <submittedName>
        <fullName evidence="1">Uncharacterized protein</fullName>
    </submittedName>
</protein>
<reference evidence="1 2" key="1">
    <citation type="submission" date="2018-08" db="EMBL/GenBank/DDBJ databases">
        <authorList>
            <person name="Khan S.A."/>
            <person name="Jeon C.O."/>
            <person name="Chun B.H."/>
            <person name="Jeong S.E."/>
        </authorList>
    </citation>
    <scope>NUCLEOTIDE SEQUENCE [LARGE SCALE GENOMIC DNA]</scope>
    <source>
        <strain evidence="1 2">S-16</strain>
    </source>
</reference>